<name>A0A5R8WJB1_9BACT</name>
<accession>A0A5R8WJB1</accession>
<gene>
    <name evidence="1" type="ORF">FDY95_22010</name>
</gene>
<sequence length="250" mass="29119">MKTQPDALPIEQFIHELSEIRANALNDIRAGKFGLPVFLQNENSTEAQRRPEIIFLLQLGVYPEYRETHFLSRQIQRLDDVDFIYRIGEQIFDEAKHTKVLVDQLRVWGAEPFVFWEQPIIEWSGAFDYMDRQVHPAEYFVGSNFIGEGLFLGSIMAPMSKYDPETFQVYVEHIMPDEPRHINIGKDIIAKYCTTYELQERVRRVATIVAKQYCLGFEAAMNYANCAKNGNDPSDFRDQTQKQRASHFVI</sequence>
<dbReference type="Proteomes" id="UP000305517">
    <property type="component" value="Unassembled WGS sequence"/>
</dbReference>
<dbReference type="RefSeq" id="WP_138081071.1">
    <property type="nucleotide sequence ID" value="NZ_VAJM01000015.1"/>
</dbReference>
<dbReference type="InterPro" id="IPR016084">
    <property type="entry name" value="Haem_Oase-like_multi-hlx"/>
</dbReference>
<dbReference type="InterPro" id="IPR009078">
    <property type="entry name" value="Ferritin-like_SF"/>
</dbReference>
<dbReference type="AlphaFoldDB" id="A0A5R8WJB1"/>
<dbReference type="SUPFAM" id="SSF47240">
    <property type="entry name" value="Ferritin-like"/>
    <property type="match status" value="1"/>
</dbReference>
<evidence type="ECO:0000313" key="1">
    <source>
        <dbReference type="EMBL" id="TLM88859.1"/>
    </source>
</evidence>
<evidence type="ECO:0000313" key="2">
    <source>
        <dbReference type="Proteomes" id="UP000305517"/>
    </source>
</evidence>
<proteinExistence type="predicted"/>
<dbReference type="OrthoDB" id="2965296at2"/>
<organism evidence="1 2">
    <name type="scientific">Hymenobacter jeollabukensis</name>
    <dbReference type="NCBI Taxonomy" id="2025313"/>
    <lineage>
        <taxon>Bacteria</taxon>
        <taxon>Pseudomonadati</taxon>
        <taxon>Bacteroidota</taxon>
        <taxon>Cytophagia</taxon>
        <taxon>Cytophagales</taxon>
        <taxon>Hymenobacteraceae</taxon>
        <taxon>Hymenobacter</taxon>
    </lineage>
</organism>
<reference evidence="1 2" key="1">
    <citation type="submission" date="2019-05" db="EMBL/GenBank/DDBJ databases">
        <title>Hymenobacter edaphi sp. nov., isolated from abandoned arsenic-contaminated farmland soil.</title>
        <authorList>
            <person name="Nie L."/>
        </authorList>
    </citation>
    <scope>NUCLEOTIDE SEQUENCE [LARGE SCALE GENOMIC DNA]</scope>
    <source>
        <strain evidence="1 2">1-3-3-8</strain>
    </source>
</reference>
<comment type="caution">
    <text evidence="1">The sequence shown here is derived from an EMBL/GenBank/DDBJ whole genome shotgun (WGS) entry which is preliminary data.</text>
</comment>
<keyword evidence="2" id="KW-1185">Reference proteome</keyword>
<dbReference type="Gene3D" id="1.20.910.10">
    <property type="entry name" value="Heme oxygenase-like"/>
    <property type="match status" value="1"/>
</dbReference>
<evidence type="ECO:0008006" key="3">
    <source>
        <dbReference type="Google" id="ProtNLM"/>
    </source>
</evidence>
<dbReference type="EMBL" id="VAJM01000015">
    <property type="protein sequence ID" value="TLM88859.1"/>
    <property type="molecule type" value="Genomic_DNA"/>
</dbReference>
<protein>
    <recommendedName>
        <fullName evidence="3">Iron-containing redox enzyme family protein</fullName>
    </recommendedName>
</protein>